<keyword evidence="7" id="KW-0949">S-adenosyl-L-methionine</keyword>
<reference evidence="8" key="1">
    <citation type="journal article" date="2015" name="Nature">
        <title>Complex archaea that bridge the gap between prokaryotes and eukaryotes.</title>
        <authorList>
            <person name="Spang A."/>
            <person name="Saw J.H."/>
            <person name="Jorgensen S.L."/>
            <person name="Zaremba-Niedzwiedzka K."/>
            <person name="Martijn J."/>
            <person name="Lind A.E."/>
            <person name="van Eijk R."/>
            <person name="Schleper C."/>
            <person name="Guy L."/>
            <person name="Ettema T.J."/>
        </authorList>
    </citation>
    <scope>NUCLEOTIDE SEQUENCE</scope>
</reference>
<keyword evidence="4" id="KW-0963">Cytoplasm</keyword>
<comment type="subcellular location">
    <subcellularLocation>
        <location evidence="1">Cytoplasm</location>
    </subcellularLocation>
</comment>
<accession>A0A0F9FUK8</accession>
<dbReference type="SUPFAM" id="SSF53335">
    <property type="entry name" value="S-adenosyl-L-methionine-dependent methyltransferases"/>
    <property type="match status" value="1"/>
</dbReference>
<dbReference type="GO" id="GO:0032259">
    <property type="term" value="P:methylation"/>
    <property type="evidence" value="ECO:0007669"/>
    <property type="project" value="UniProtKB-KW"/>
</dbReference>
<dbReference type="PANTHER" id="PTHR11579">
    <property type="entry name" value="PROTEIN-L-ISOASPARTATE O-METHYLTRANSFERASE"/>
    <property type="match status" value="1"/>
</dbReference>
<dbReference type="GO" id="GO:0005737">
    <property type="term" value="C:cytoplasm"/>
    <property type="evidence" value="ECO:0007669"/>
    <property type="project" value="UniProtKB-SubCell"/>
</dbReference>
<dbReference type="FunFam" id="3.40.50.150:FF:000010">
    <property type="entry name" value="Protein-L-isoaspartate O-methyltransferase"/>
    <property type="match status" value="1"/>
</dbReference>
<dbReference type="Pfam" id="PF01135">
    <property type="entry name" value="PCMT"/>
    <property type="match status" value="1"/>
</dbReference>
<evidence type="ECO:0000256" key="4">
    <source>
        <dbReference type="ARBA" id="ARBA00022490"/>
    </source>
</evidence>
<dbReference type="InterPro" id="IPR000682">
    <property type="entry name" value="PCMT"/>
</dbReference>
<dbReference type="PROSITE" id="PS01279">
    <property type="entry name" value="PCMT"/>
    <property type="match status" value="1"/>
</dbReference>
<evidence type="ECO:0000256" key="7">
    <source>
        <dbReference type="ARBA" id="ARBA00022691"/>
    </source>
</evidence>
<keyword evidence="5" id="KW-0489">Methyltransferase</keyword>
<dbReference type="NCBIfam" id="NF001453">
    <property type="entry name" value="PRK00312.1"/>
    <property type="match status" value="1"/>
</dbReference>
<organism evidence="8">
    <name type="scientific">marine sediment metagenome</name>
    <dbReference type="NCBI Taxonomy" id="412755"/>
    <lineage>
        <taxon>unclassified sequences</taxon>
        <taxon>metagenomes</taxon>
        <taxon>ecological metagenomes</taxon>
    </lineage>
</organism>
<dbReference type="PANTHER" id="PTHR11579:SF0">
    <property type="entry name" value="PROTEIN-L-ISOASPARTATE(D-ASPARTATE) O-METHYLTRANSFERASE"/>
    <property type="match status" value="1"/>
</dbReference>
<dbReference type="CDD" id="cd02440">
    <property type="entry name" value="AdoMet_MTases"/>
    <property type="match status" value="1"/>
</dbReference>
<dbReference type="AlphaFoldDB" id="A0A0F9FUK8"/>
<sequence length="258" mass="29038">MKFVKLITIIIALYCILYNYLPFSQFTGSNSIVFARENIGLTEEDYAWKRKNMVERQIVARGVRDKKVLEAMESVPRHLFIPEEFRQYSYYDQPLPIGLGQTISQPYIVALMTEMLDVDNDDIILEIGTGSGYQAAVLSKIVKEVYTIEIIEDLGLQAEERLKSLGFNNVYVKIADGSLGWPDRAPFDAIIVTAAAEKIPDPLIKQLKSGGKMVIPVDSSFLGQDLLIVEKDESGEISIEKTIPVRFVPLIEGEEVEK</sequence>
<evidence type="ECO:0000256" key="2">
    <source>
        <dbReference type="ARBA" id="ARBA00005369"/>
    </source>
</evidence>
<evidence type="ECO:0000256" key="5">
    <source>
        <dbReference type="ARBA" id="ARBA00022603"/>
    </source>
</evidence>
<proteinExistence type="inferred from homology"/>
<dbReference type="Gene3D" id="3.40.50.150">
    <property type="entry name" value="Vaccinia Virus protein VP39"/>
    <property type="match status" value="1"/>
</dbReference>
<dbReference type="GO" id="GO:0004719">
    <property type="term" value="F:protein-L-isoaspartate (D-aspartate) O-methyltransferase activity"/>
    <property type="evidence" value="ECO:0007669"/>
    <property type="project" value="UniProtKB-EC"/>
</dbReference>
<comment type="caution">
    <text evidence="8">The sequence shown here is derived from an EMBL/GenBank/DDBJ whole genome shotgun (WGS) entry which is preliminary data.</text>
</comment>
<name>A0A0F9FUK8_9ZZZZ</name>
<comment type="similarity">
    <text evidence="2">Belongs to the methyltransferase superfamily. L-isoaspartyl/D-aspartyl protein methyltransferase family.</text>
</comment>
<dbReference type="InterPro" id="IPR029063">
    <property type="entry name" value="SAM-dependent_MTases_sf"/>
</dbReference>
<evidence type="ECO:0000256" key="6">
    <source>
        <dbReference type="ARBA" id="ARBA00022679"/>
    </source>
</evidence>
<keyword evidence="6" id="KW-0808">Transferase</keyword>
<dbReference type="HAMAP" id="MF_00090">
    <property type="entry name" value="PIMT"/>
    <property type="match status" value="1"/>
</dbReference>
<evidence type="ECO:0000313" key="8">
    <source>
        <dbReference type="EMBL" id="KKL89948.1"/>
    </source>
</evidence>
<dbReference type="EC" id="2.1.1.77" evidence="3"/>
<evidence type="ECO:0000256" key="3">
    <source>
        <dbReference type="ARBA" id="ARBA00011890"/>
    </source>
</evidence>
<gene>
    <name evidence="8" type="ORF">LCGC14_1909600</name>
</gene>
<dbReference type="EMBL" id="LAZR01020146">
    <property type="protein sequence ID" value="KKL89948.1"/>
    <property type="molecule type" value="Genomic_DNA"/>
</dbReference>
<evidence type="ECO:0000256" key="1">
    <source>
        <dbReference type="ARBA" id="ARBA00004496"/>
    </source>
</evidence>
<protein>
    <recommendedName>
        <fullName evidence="3">protein-L-isoaspartate(D-aspartate) O-methyltransferase</fullName>
        <ecNumber evidence="3">2.1.1.77</ecNumber>
    </recommendedName>
</protein>
<dbReference type="NCBIfam" id="TIGR00080">
    <property type="entry name" value="pimt"/>
    <property type="match status" value="1"/>
</dbReference>